<proteinExistence type="predicted"/>
<protein>
    <submittedName>
        <fullName evidence="2">Uncharacterized protein</fullName>
    </submittedName>
</protein>
<reference evidence="2 3" key="1">
    <citation type="submission" date="2014-04" db="EMBL/GenBank/DDBJ databases">
        <authorList>
            <consortium name="DOE Joint Genome Institute"/>
            <person name="Kuo A."/>
            <person name="Ruytinx J."/>
            <person name="Rineau F."/>
            <person name="Colpaert J."/>
            <person name="Kohler A."/>
            <person name="Nagy L.G."/>
            <person name="Floudas D."/>
            <person name="Copeland A."/>
            <person name="Barry K.W."/>
            <person name="Cichocki N."/>
            <person name="Veneault-Fourrey C."/>
            <person name="LaButti K."/>
            <person name="Lindquist E.A."/>
            <person name="Lipzen A."/>
            <person name="Lundell T."/>
            <person name="Morin E."/>
            <person name="Murat C."/>
            <person name="Sun H."/>
            <person name="Tunlid A."/>
            <person name="Henrissat B."/>
            <person name="Grigoriev I.V."/>
            <person name="Hibbett D.S."/>
            <person name="Martin F."/>
            <person name="Nordberg H.P."/>
            <person name="Cantor M.N."/>
            <person name="Hua S.X."/>
        </authorList>
    </citation>
    <scope>NUCLEOTIDE SEQUENCE [LARGE SCALE GENOMIC DNA]</scope>
    <source>
        <strain evidence="2 3">UH-Slu-Lm8-n1</strain>
    </source>
</reference>
<dbReference type="EMBL" id="KN835545">
    <property type="protein sequence ID" value="KIK36260.1"/>
    <property type="molecule type" value="Genomic_DNA"/>
</dbReference>
<sequence>MATFRSPPPYGPISTSVSPAQSRQSVLSSIKQIRIKPSVNAPALDDTIPTASPSQDSVLSRVRDLVSAPEFTPSSAAKIVDACAATLPNEEFSDLLQTLNIEDHTALYWAIVNDRLEALSALTGAISEFSSSCYSDLRLACMITNDQALFAQLNLGNFNAKDEPLTRSMGCSPDVIEVHGGATSKLCGKWGDYHFVVSFRIKMFQKRLRSAEQLTCEFIAGGRIWWLRFAMGPEWKWIVGLGLSEPSSPACSHVVLQIEAHGGRMKRKVGFHEGLCFIKLKYRETLVPEG</sequence>
<dbReference type="InParanoid" id="A0A0C9ZFN2"/>
<dbReference type="AlphaFoldDB" id="A0A0C9ZFN2"/>
<dbReference type="OrthoDB" id="2959034at2759"/>
<dbReference type="STRING" id="930992.A0A0C9ZFN2"/>
<evidence type="ECO:0000256" key="1">
    <source>
        <dbReference type="SAM" id="MobiDB-lite"/>
    </source>
</evidence>
<feature type="region of interest" description="Disordered" evidence="1">
    <location>
        <begin position="1"/>
        <end position="20"/>
    </location>
</feature>
<dbReference type="HOGENOM" id="CLU_960352_0_0_1"/>
<keyword evidence="3" id="KW-1185">Reference proteome</keyword>
<organism evidence="2 3">
    <name type="scientific">Suillus luteus UH-Slu-Lm8-n1</name>
    <dbReference type="NCBI Taxonomy" id="930992"/>
    <lineage>
        <taxon>Eukaryota</taxon>
        <taxon>Fungi</taxon>
        <taxon>Dikarya</taxon>
        <taxon>Basidiomycota</taxon>
        <taxon>Agaricomycotina</taxon>
        <taxon>Agaricomycetes</taxon>
        <taxon>Agaricomycetidae</taxon>
        <taxon>Boletales</taxon>
        <taxon>Suillineae</taxon>
        <taxon>Suillaceae</taxon>
        <taxon>Suillus</taxon>
    </lineage>
</organism>
<name>A0A0C9ZFN2_9AGAM</name>
<dbReference type="Proteomes" id="UP000054485">
    <property type="component" value="Unassembled WGS sequence"/>
</dbReference>
<feature type="compositionally biased region" description="Pro residues" evidence="1">
    <location>
        <begin position="1"/>
        <end position="11"/>
    </location>
</feature>
<accession>A0A0C9ZFN2</accession>
<gene>
    <name evidence="2" type="ORF">CY34DRAFT_16504</name>
</gene>
<reference evidence="3" key="2">
    <citation type="submission" date="2015-01" db="EMBL/GenBank/DDBJ databases">
        <title>Evolutionary Origins and Diversification of the Mycorrhizal Mutualists.</title>
        <authorList>
            <consortium name="DOE Joint Genome Institute"/>
            <consortium name="Mycorrhizal Genomics Consortium"/>
            <person name="Kohler A."/>
            <person name="Kuo A."/>
            <person name="Nagy L.G."/>
            <person name="Floudas D."/>
            <person name="Copeland A."/>
            <person name="Barry K.W."/>
            <person name="Cichocki N."/>
            <person name="Veneault-Fourrey C."/>
            <person name="LaButti K."/>
            <person name="Lindquist E.A."/>
            <person name="Lipzen A."/>
            <person name="Lundell T."/>
            <person name="Morin E."/>
            <person name="Murat C."/>
            <person name="Riley R."/>
            <person name="Ohm R."/>
            <person name="Sun H."/>
            <person name="Tunlid A."/>
            <person name="Henrissat B."/>
            <person name="Grigoriev I.V."/>
            <person name="Hibbett D.S."/>
            <person name="Martin F."/>
        </authorList>
    </citation>
    <scope>NUCLEOTIDE SEQUENCE [LARGE SCALE GENOMIC DNA]</scope>
    <source>
        <strain evidence="3">UH-Slu-Lm8-n1</strain>
    </source>
</reference>
<evidence type="ECO:0000313" key="2">
    <source>
        <dbReference type="EMBL" id="KIK36260.1"/>
    </source>
</evidence>
<evidence type="ECO:0000313" key="3">
    <source>
        <dbReference type="Proteomes" id="UP000054485"/>
    </source>
</evidence>